<dbReference type="InterPro" id="IPR023170">
    <property type="entry name" value="HhH_base_excis_C"/>
</dbReference>
<comment type="catalytic activity">
    <reaction evidence="1">
        <text>Hydrolysis of alkylated DNA, releasing 3-methyladenine, 3-methylguanine, 7-methylguanine and 7-methyladenine.</text>
        <dbReference type="EC" id="3.2.2.21"/>
    </reaction>
</comment>
<dbReference type="GO" id="GO:0032131">
    <property type="term" value="F:alkylated DNA binding"/>
    <property type="evidence" value="ECO:0007669"/>
    <property type="project" value="TreeGrafter"/>
</dbReference>
<dbReference type="InterPro" id="IPR012904">
    <property type="entry name" value="OGG_N"/>
</dbReference>
<dbReference type="EC" id="3.2.2.21" evidence="3"/>
<dbReference type="PANTHER" id="PTHR43003">
    <property type="entry name" value="DNA-3-METHYLADENINE GLYCOSYLASE"/>
    <property type="match status" value="1"/>
</dbReference>
<dbReference type="InterPro" id="IPR011257">
    <property type="entry name" value="DNA_glycosylase"/>
</dbReference>
<evidence type="ECO:0000256" key="1">
    <source>
        <dbReference type="ARBA" id="ARBA00000086"/>
    </source>
</evidence>
<gene>
    <name evidence="8" type="ORF">BG258_06820</name>
</gene>
<dbReference type="InterPro" id="IPR003265">
    <property type="entry name" value="HhH-GPD_domain"/>
</dbReference>
<dbReference type="RefSeq" id="WP_069480698.1">
    <property type="nucleotide sequence ID" value="NZ_KV766182.1"/>
</dbReference>
<dbReference type="CDD" id="cd00056">
    <property type="entry name" value="ENDO3c"/>
    <property type="match status" value="1"/>
</dbReference>
<evidence type="ECO:0000256" key="6">
    <source>
        <dbReference type="ARBA" id="ARBA00023204"/>
    </source>
</evidence>
<dbReference type="OrthoDB" id="9785929at2"/>
<dbReference type="GO" id="GO:0006285">
    <property type="term" value="P:base-excision repair, AP site formation"/>
    <property type="evidence" value="ECO:0007669"/>
    <property type="project" value="TreeGrafter"/>
</dbReference>
<dbReference type="SMART" id="SM00478">
    <property type="entry name" value="ENDO3c"/>
    <property type="match status" value="1"/>
</dbReference>
<keyword evidence="6" id="KW-0234">DNA repair</keyword>
<organism evidence="8 9">
    <name type="scientific">Lysinibacillus fusiformis</name>
    <dbReference type="NCBI Taxonomy" id="28031"/>
    <lineage>
        <taxon>Bacteria</taxon>
        <taxon>Bacillati</taxon>
        <taxon>Bacillota</taxon>
        <taxon>Bacilli</taxon>
        <taxon>Bacillales</taxon>
        <taxon>Bacillaceae</taxon>
        <taxon>Lysinibacillus</taxon>
    </lineage>
</organism>
<dbReference type="GO" id="GO:0006289">
    <property type="term" value="P:nucleotide-excision repair"/>
    <property type="evidence" value="ECO:0007669"/>
    <property type="project" value="InterPro"/>
</dbReference>
<dbReference type="GO" id="GO:0008725">
    <property type="term" value="F:DNA-3-methyladenine glycosylase activity"/>
    <property type="evidence" value="ECO:0007669"/>
    <property type="project" value="TreeGrafter"/>
</dbReference>
<keyword evidence="4" id="KW-0227">DNA damage</keyword>
<evidence type="ECO:0000313" key="9">
    <source>
        <dbReference type="Proteomes" id="UP000094784"/>
    </source>
</evidence>
<dbReference type="Gene3D" id="3.30.310.20">
    <property type="entry name" value="DNA-3-methyladenine glycosylase AlkA, N-terminal domain"/>
    <property type="match status" value="1"/>
</dbReference>
<evidence type="ECO:0000313" key="8">
    <source>
        <dbReference type="EMBL" id="ODV55634.1"/>
    </source>
</evidence>
<evidence type="ECO:0000256" key="3">
    <source>
        <dbReference type="ARBA" id="ARBA00012000"/>
    </source>
</evidence>
<accession>A0A1E4R599</accession>
<dbReference type="GO" id="GO:0005737">
    <property type="term" value="C:cytoplasm"/>
    <property type="evidence" value="ECO:0007669"/>
    <property type="project" value="TreeGrafter"/>
</dbReference>
<dbReference type="Pfam" id="PF00730">
    <property type="entry name" value="HhH-GPD"/>
    <property type="match status" value="1"/>
</dbReference>
<dbReference type="InterPro" id="IPR051912">
    <property type="entry name" value="Alkylbase_DNA_Glycosylase/TA"/>
</dbReference>
<evidence type="ECO:0000256" key="5">
    <source>
        <dbReference type="ARBA" id="ARBA00022801"/>
    </source>
</evidence>
<evidence type="ECO:0000256" key="2">
    <source>
        <dbReference type="ARBA" id="ARBA00010817"/>
    </source>
</evidence>
<dbReference type="Gene3D" id="1.10.1670.10">
    <property type="entry name" value="Helix-hairpin-Helix base-excision DNA repair enzymes (C-terminal)"/>
    <property type="match status" value="1"/>
</dbReference>
<dbReference type="PANTHER" id="PTHR43003:SF12">
    <property type="entry name" value="DNA-3-METHYLADENINE GLYCOSYLASE"/>
    <property type="match status" value="1"/>
</dbReference>
<dbReference type="FunFam" id="1.10.340.30:FF:000004">
    <property type="entry name" value="DNA-3-methyladenine glycosylase II"/>
    <property type="match status" value="1"/>
</dbReference>
<dbReference type="Pfam" id="PF07934">
    <property type="entry name" value="OGG_N"/>
    <property type="match status" value="1"/>
</dbReference>
<dbReference type="SUPFAM" id="SSF48150">
    <property type="entry name" value="DNA-glycosylase"/>
    <property type="match status" value="1"/>
</dbReference>
<comment type="similarity">
    <text evidence="2">Belongs to the alkylbase DNA glycosidase AlkA family.</text>
</comment>
<dbReference type="GO" id="GO:0008534">
    <property type="term" value="F:oxidized purine nucleobase lesion DNA N-glycosylase activity"/>
    <property type="evidence" value="ECO:0007669"/>
    <property type="project" value="InterPro"/>
</dbReference>
<keyword evidence="5" id="KW-0378">Hydrolase</keyword>
<name>A0A1E4R599_9BACI</name>
<dbReference type="InterPro" id="IPR037046">
    <property type="entry name" value="AlkA_N_sf"/>
</dbReference>
<dbReference type="Gene3D" id="1.10.340.30">
    <property type="entry name" value="Hypothetical protein, domain 2"/>
    <property type="match status" value="1"/>
</dbReference>
<protein>
    <recommendedName>
        <fullName evidence="3">DNA-3-methyladenine glycosylase II</fullName>
        <ecNumber evidence="3">3.2.2.21</ecNumber>
    </recommendedName>
</protein>
<evidence type="ECO:0000256" key="4">
    <source>
        <dbReference type="ARBA" id="ARBA00022763"/>
    </source>
</evidence>
<dbReference type="GO" id="GO:0043916">
    <property type="term" value="F:DNA-7-methylguanine glycosylase activity"/>
    <property type="evidence" value="ECO:0007669"/>
    <property type="project" value="TreeGrafter"/>
</dbReference>
<dbReference type="AlphaFoldDB" id="A0A1E4R599"/>
<sequence length="304" mass="36099">MNWINQADYLEIEPPTEFSFSECWMFLKRSNQEILHQIKEDDLFKLLKIQDQLILCRISEQAYKMKVEFPMNQSSLNERERIVHYLTEWFDLETELACFYQMANKDNILQPLTEKYRGLRLLGIPDLFEALVWAIIGQQINLTFAYTLKKRFVEQFGDSVTFEGESHWLFPTPEKIATIQVEDLRNLQFTQRKSEYIIDIAKCIASDQLTKEMLRQKRDYEDMKKSLMAIRGIGAWTADYVLMKSLQELSAFPIADVGLHNALKMQLGLERKPTIEEITHYSQHWQGWQAYATFYLWRSLYETV</sequence>
<dbReference type="EMBL" id="MECQ01000001">
    <property type="protein sequence ID" value="ODV55634.1"/>
    <property type="molecule type" value="Genomic_DNA"/>
</dbReference>
<dbReference type="GO" id="GO:0032993">
    <property type="term" value="C:protein-DNA complex"/>
    <property type="evidence" value="ECO:0007669"/>
    <property type="project" value="TreeGrafter"/>
</dbReference>
<reference evidence="8 9" key="1">
    <citation type="submission" date="2016-09" db="EMBL/GenBank/DDBJ databases">
        <title>Draft genome sequence of the soil isolate, Lysinibacillus fusiformis M5, a potential hypoxanthine producer.</title>
        <authorList>
            <person name="Gallegos-Monterrosa R."/>
            <person name="Maroti G."/>
            <person name="Balint B."/>
            <person name="Kovacs A.T."/>
        </authorList>
    </citation>
    <scope>NUCLEOTIDE SEQUENCE [LARGE SCALE GENOMIC DNA]</scope>
    <source>
        <strain evidence="8 9">M5</strain>
    </source>
</reference>
<evidence type="ECO:0000259" key="7">
    <source>
        <dbReference type="SMART" id="SM00478"/>
    </source>
</evidence>
<dbReference type="GO" id="GO:0006307">
    <property type="term" value="P:DNA alkylation repair"/>
    <property type="evidence" value="ECO:0007669"/>
    <property type="project" value="TreeGrafter"/>
</dbReference>
<dbReference type="Proteomes" id="UP000094784">
    <property type="component" value="Unassembled WGS sequence"/>
</dbReference>
<comment type="caution">
    <text evidence="8">The sequence shown here is derived from an EMBL/GenBank/DDBJ whole genome shotgun (WGS) entry which is preliminary data.</text>
</comment>
<feature type="domain" description="HhH-GPD" evidence="7">
    <location>
        <begin position="136"/>
        <end position="301"/>
    </location>
</feature>
<proteinExistence type="inferred from homology"/>